<comment type="caution">
    <text evidence="1">The sequence shown here is derived from an EMBL/GenBank/DDBJ whole genome shotgun (WGS) entry which is preliminary data.</text>
</comment>
<reference evidence="1" key="1">
    <citation type="submission" date="2022-06" db="EMBL/GenBank/DDBJ databases">
        <authorList>
            <person name="Legras J.-L."/>
            <person name="Devillers H."/>
            <person name="Grondin C."/>
        </authorList>
    </citation>
    <scope>NUCLEOTIDE SEQUENCE</scope>
    <source>
        <strain evidence="1">CLIB 1444</strain>
    </source>
</reference>
<dbReference type="Proteomes" id="UP001152531">
    <property type="component" value="Unassembled WGS sequence"/>
</dbReference>
<proteinExistence type="predicted"/>
<gene>
    <name evidence="1" type="ORF">CLIB1444_13S00474</name>
</gene>
<sequence length="435" mass="49854">MSNFISSLFASSYQSLSNNSQSSSQSIPGSFQEEPEANERNHFNSQSINGYLGKAFDIVEMIIFKPIIFIIYLFVRITAKLVNTIYFRDHFKRAIANNSSNDPIDKANRFIRVLEDDLPSNATLPDFYLGSYTQALYMATHKAKFLFVYLSNPENESSTSIFNKIIISPKFNSILKDPNVIIWGGDLTNPESYQLANSLNVTKFPFLGLLALTRSTTMSPDGPVKTSPKISLLVKIQGGIKDDVDSDALIENKFVKKMSKYGPELQLIRNELWESFFNQVMLKQQDLNYQKSLEQDRLKKKQKEAEKLMKEYLIYKLDYFKNLNPENIEDKARIGIKLPNGERITQLFPASSPVDDIFTYVQLYTNGYFDKTFENISNAERFEGFEPFFKFKLMSPLPPKVTLNDHLPNHTIIKDLNFIYPNGLLIIENIEDSSA</sequence>
<evidence type="ECO:0000313" key="1">
    <source>
        <dbReference type="EMBL" id="CAH6723107.1"/>
    </source>
</evidence>
<dbReference type="EMBL" id="CALSDN010000013">
    <property type="protein sequence ID" value="CAH6723107.1"/>
    <property type="molecule type" value="Genomic_DNA"/>
</dbReference>
<name>A0ACA9YDE7_9ASCO</name>
<protein>
    <submittedName>
        <fullName evidence="1">UBX domain-containing protein 3</fullName>
    </submittedName>
</protein>
<evidence type="ECO:0000313" key="2">
    <source>
        <dbReference type="Proteomes" id="UP001152531"/>
    </source>
</evidence>
<accession>A0ACA9YDE7</accession>
<organism evidence="1 2">
    <name type="scientific">[Candida] jaroonii</name>
    <dbReference type="NCBI Taxonomy" id="467808"/>
    <lineage>
        <taxon>Eukaryota</taxon>
        <taxon>Fungi</taxon>
        <taxon>Dikarya</taxon>
        <taxon>Ascomycota</taxon>
        <taxon>Saccharomycotina</taxon>
        <taxon>Pichiomycetes</taxon>
        <taxon>Debaryomycetaceae</taxon>
        <taxon>Yamadazyma</taxon>
    </lineage>
</organism>
<keyword evidence="2" id="KW-1185">Reference proteome</keyword>